<organism evidence="2 3">
    <name type="scientific">Microbacterium lacus</name>
    <dbReference type="NCBI Taxonomy" id="415217"/>
    <lineage>
        <taxon>Bacteria</taxon>
        <taxon>Bacillati</taxon>
        <taxon>Actinomycetota</taxon>
        <taxon>Actinomycetes</taxon>
        <taxon>Micrococcales</taxon>
        <taxon>Microbacteriaceae</taxon>
        <taxon>Microbacterium</taxon>
    </lineage>
</organism>
<proteinExistence type="predicted"/>
<dbReference type="Gene3D" id="3.90.1200.10">
    <property type="match status" value="1"/>
</dbReference>
<protein>
    <submittedName>
        <fullName evidence="2">Aminoglycoside phosphotransferase family protein</fullName>
    </submittedName>
</protein>
<comment type="caution">
    <text evidence="2">The sequence shown here is derived from an EMBL/GenBank/DDBJ whole genome shotgun (WGS) entry which is preliminary data.</text>
</comment>
<dbReference type="PANTHER" id="PTHR21310">
    <property type="entry name" value="AMINOGLYCOSIDE PHOSPHOTRANSFERASE-RELATED-RELATED"/>
    <property type="match status" value="1"/>
</dbReference>
<evidence type="ECO:0000259" key="1">
    <source>
        <dbReference type="Pfam" id="PF01636"/>
    </source>
</evidence>
<evidence type="ECO:0000313" key="2">
    <source>
        <dbReference type="EMBL" id="GAA1677407.1"/>
    </source>
</evidence>
<sequence length="294" mass="31587">MAPPTRVDASRIDAAFVAALIRDQFPEWAHLSLRPVRNGGNDHRMFRLGGELVVRLPSAPGYVPQVAKEQEWLPRLGPALPLPIPALRGIGAATDGFPAPWSVYGWIDGRPLSVGRVEDERGIAIALAGFLRALRAADADGAPAPGPHSAFRGGPLQHYDDEMQALLDRVHGAERDRAAGLWRDALGAPFTGRPVWFHGDVAAGNLLVTDGGLAAVIDFGCAGAGDPSCDTVMVWTRFQGRARAAFMAELAVDEATWARGRGWAVWKALIMLTNEQRAQRALARHVLDELAAGH</sequence>
<evidence type="ECO:0000313" key="3">
    <source>
        <dbReference type="Proteomes" id="UP001500596"/>
    </source>
</evidence>
<dbReference type="RefSeq" id="WP_344054440.1">
    <property type="nucleotide sequence ID" value="NZ_BAAAPK010000001.1"/>
</dbReference>
<dbReference type="SUPFAM" id="SSF56112">
    <property type="entry name" value="Protein kinase-like (PK-like)"/>
    <property type="match status" value="1"/>
</dbReference>
<accession>A0ABN2GVS3</accession>
<dbReference type="Proteomes" id="UP001500596">
    <property type="component" value="Unassembled WGS sequence"/>
</dbReference>
<dbReference type="EMBL" id="BAAAPK010000001">
    <property type="protein sequence ID" value="GAA1677407.1"/>
    <property type="molecule type" value="Genomic_DNA"/>
</dbReference>
<name>A0ABN2GVS3_9MICO</name>
<dbReference type="InterPro" id="IPR011009">
    <property type="entry name" value="Kinase-like_dom_sf"/>
</dbReference>
<dbReference type="CDD" id="cd05155">
    <property type="entry name" value="APH_ChoK_like_1"/>
    <property type="match status" value="1"/>
</dbReference>
<keyword evidence="3" id="KW-1185">Reference proteome</keyword>
<reference evidence="2 3" key="1">
    <citation type="journal article" date="2019" name="Int. J. Syst. Evol. Microbiol.">
        <title>The Global Catalogue of Microorganisms (GCM) 10K type strain sequencing project: providing services to taxonomists for standard genome sequencing and annotation.</title>
        <authorList>
            <consortium name="The Broad Institute Genomics Platform"/>
            <consortium name="The Broad Institute Genome Sequencing Center for Infectious Disease"/>
            <person name="Wu L."/>
            <person name="Ma J."/>
        </authorList>
    </citation>
    <scope>NUCLEOTIDE SEQUENCE [LARGE SCALE GENOMIC DNA]</scope>
    <source>
        <strain evidence="2 3">JCM 15575</strain>
    </source>
</reference>
<dbReference type="InterPro" id="IPR051678">
    <property type="entry name" value="AGP_Transferase"/>
</dbReference>
<feature type="domain" description="Aminoglycoside phosphotransferase" evidence="1">
    <location>
        <begin position="38"/>
        <end position="263"/>
    </location>
</feature>
<dbReference type="Pfam" id="PF01636">
    <property type="entry name" value="APH"/>
    <property type="match status" value="1"/>
</dbReference>
<gene>
    <name evidence="2" type="ORF">GCM10009807_21680</name>
</gene>
<dbReference type="PANTHER" id="PTHR21310:SF42">
    <property type="entry name" value="BIFUNCTIONAL AAC_APH"/>
    <property type="match status" value="1"/>
</dbReference>
<dbReference type="InterPro" id="IPR002575">
    <property type="entry name" value="Aminoglycoside_PTrfase"/>
</dbReference>
<dbReference type="Gene3D" id="3.30.200.20">
    <property type="entry name" value="Phosphorylase Kinase, domain 1"/>
    <property type="match status" value="1"/>
</dbReference>